<organism evidence="1">
    <name type="scientific">Myoviridae sp. ctaOv25</name>
    <dbReference type="NCBI Taxonomy" id="2827290"/>
    <lineage>
        <taxon>Viruses</taxon>
        <taxon>Duplodnaviria</taxon>
        <taxon>Heunggongvirae</taxon>
        <taxon>Uroviricota</taxon>
        <taxon>Caudoviricetes</taxon>
    </lineage>
</organism>
<accession>A0A8S5R6E4</accession>
<dbReference type="EMBL" id="BK015820">
    <property type="protein sequence ID" value="DAE26557.1"/>
    <property type="molecule type" value="Genomic_DNA"/>
</dbReference>
<reference evidence="1" key="1">
    <citation type="journal article" date="2021" name="Proc. Natl. Acad. Sci. U.S.A.">
        <title>A Catalog of Tens of Thousands of Viruses from Human Metagenomes Reveals Hidden Associations with Chronic Diseases.</title>
        <authorList>
            <person name="Tisza M.J."/>
            <person name="Buck C.B."/>
        </authorList>
    </citation>
    <scope>NUCLEOTIDE SEQUENCE</scope>
    <source>
        <strain evidence="1">CtaOv25</strain>
    </source>
</reference>
<evidence type="ECO:0000313" key="1">
    <source>
        <dbReference type="EMBL" id="DAE26557.1"/>
    </source>
</evidence>
<protein>
    <submittedName>
        <fullName evidence="1">Uncharacterized protein</fullName>
    </submittedName>
</protein>
<sequence length="30" mass="3581">MIYYFRGKNKLLQAHADRHGRKGQNYAKSE</sequence>
<name>A0A8S5R6E4_9CAUD</name>
<proteinExistence type="predicted"/>